<dbReference type="Proteomes" id="UP000280307">
    <property type="component" value="Unassembled WGS sequence"/>
</dbReference>
<dbReference type="InterPro" id="IPR047589">
    <property type="entry name" value="DUF11_rpt"/>
</dbReference>
<feature type="non-terminal residue" evidence="2">
    <location>
        <position position="573"/>
    </location>
</feature>
<dbReference type="PANTHER" id="PTHR34819">
    <property type="entry name" value="LARGE CYSTEINE-RICH PERIPLASMIC PROTEIN OMCB"/>
    <property type="match status" value="1"/>
</dbReference>
<evidence type="ECO:0000259" key="1">
    <source>
        <dbReference type="Pfam" id="PF01345"/>
    </source>
</evidence>
<dbReference type="NCBIfam" id="TIGR01451">
    <property type="entry name" value="B_ant_repeat"/>
    <property type="match status" value="2"/>
</dbReference>
<dbReference type="InterPro" id="IPR051172">
    <property type="entry name" value="Chlamydia_OmcB"/>
</dbReference>
<name>A0A426U582_9CHLR</name>
<accession>A0A426U582</accession>
<protein>
    <submittedName>
        <fullName evidence="2">DUF11 domain-containing protein</fullName>
    </submittedName>
</protein>
<dbReference type="InterPro" id="IPR001434">
    <property type="entry name" value="OmcB-like_DUF11"/>
</dbReference>
<reference evidence="2 3" key="1">
    <citation type="submission" date="2018-12" db="EMBL/GenBank/DDBJ databases">
        <title>Genome Sequence of Candidatus Viridilinea halotolerans isolated from saline sulfide-rich spring.</title>
        <authorList>
            <person name="Grouzdev D.S."/>
            <person name="Burganskaya E.I."/>
            <person name="Krutkina M.S."/>
            <person name="Sukhacheva M.V."/>
            <person name="Gorlenko V.M."/>
        </authorList>
    </citation>
    <scope>NUCLEOTIDE SEQUENCE [LARGE SCALE GENOMIC DNA]</scope>
    <source>
        <strain evidence="2">Chok-6</strain>
    </source>
</reference>
<proteinExistence type="predicted"/>
<dbReference type="InterPro" id="IPR013783">
    <property type="entry name" value="Ig-like_fold"/>
</dbReference>
<sequence>MLTSIAFAEDGSMLLGLRSRTGDMGTTPMLGSDVVHSEGDLLRAAPDGSGGWTTPNSVNDHFNDSSGFVYAGNPSQAEYIEGAQGGVATVPGSSTGTFGGEAITTMAWPLNANYTGGAFWYDQRTGGNATAREQTYNGDQHFKSAGLGDVELLCNWRAIGSRVWHDTNGNGIQDPGEPDMTWNDLNGNGVQDPGEGVRLQLLDASGVPTGAEVVTAAQVNPDTPQGDNWRFYVSPHEQYQVRIHPDMFLPGQPLFGFTPTQRNVGGDTRRDSDADANGIIAVPVGLRSQIDLRYAFGLVEGDPEPWIDKTAPATVASGQQFAYTITYGNRGRRAAPGVTIVDTLPTGLTFVSATGSPSVSGQTITWNIGNLPVDVPGDPPRTLTLMVRATGNEADFPITTAPERATTWDRVNVVIISTTIPTIPPVISTGTPTQIQRPNFLISKSGPATAGAGEYFDYTITVRNNGVIAANGVQMEDTLPTGLTYHAATGGHSVSGQRVLWDIGTLNAGEQHTYNLRVRAAAVFPNDAIINWNRTNIVEIRTTTPGAGSKWGSSTTILQRPRLTITLTSPSPV</sequence>
<evidence type="ECO:0000313" key="2">
    <source>
        <dbReference type="EMBL" id="RRR75094.1"/>
    </source>
</evidence>
<dbReference type="EMBL" id="RSAS01000214">
    <property type="protein sequence ID" value="RRR75094.1"/>
    <property type="molecule type" value="Genomic_DNA"/>
</dbReference>
<feature type="domain" description="DUF11" evidence="1">
    <location>
        <begin position="447"/>
        <end position="526"/>
    </location>
</feature>
<dbReference type="AlphaFoldDB" id="A0A426U582"/>
<gene>
    <name evidence="2" type="ORF">EI684_05525</name>
</gene>
<dbReference type="Gene3D" id="2.60.40.10">
    <property type="entry name" value="Immunoglobulins"/>
    <property type="match status" value="2"/>
</dbReference>
<feature type="domain" description="DUF11" evidence="1">
    <location>
        <begin position="307"/>
        <end position="389"/>
    </location>
</feature>
<comment type="caution">
    <text evidence="2">The sequence shown here is derived from an EMBL/GenBank/DDBJ whole genome shotgun (WGS) entry which is preliminary data.</text>
</comment>
<dbReference type="SUPFAM" id="SSF117074">
    <property type="entry name" value="Hypothetical protein PA1324"/>
    <property type="match status" value="1"/>
</dbReference>
<dbReference type="Pfam" id="PF01345">
    <property type="entry name" value="DUF11"/>
    <property type="match status" value="2"/>
</dbReference>
<dbReference type="PANTHER" id="PTHR34819:SF5">
    <property type="entry name" value="CONSERVED REPEAT DOMAIN PROTEIN"/>
    <property type="match status" value="1"/>
</dbReference>
<evidence type="ECO:0000313" key="3">
    <source>
        <dbReference type="Proteomes" id="UP000280307"/>
    </source>
</evidence>
<organism evidence="2 3">
    <name type="scientific">Candidatus Viridilinea halotolerans</name>
    <dbReference type="NCBI Taxonomy" id="2491704"/>
    <lineage>
        <taxon>Bacteria</taxon>
        <taxon>Bacillati</taxon>
        <taxon>Chloroflexota</taxon>
        <taxon>Chloroflexia</taxon>
        <taxon>Chloroflexales</taxon>
        <taxon>Chloroflexineae</taxon>
        <taxon>Oscillochloridaceae</taxon>
        <taxon>Candidatus Viridilinea</taxon>
    </lineage>
</organism>